<evidence type="ECO:0000313" key="8">
    <source>
        <dbReference type="Proteomes" id="UP000541444"/>
    </source>
</evidence>
<evidence type="ECO:0000313" key="7">
    <source>
        <dbReference type="EMBL" id="KAF6165723.1"/>
    </source>
</evidence>
<comment type="caution">
    <text evidence="7">The sequence shown here is derived from an EMBL/GenBank/DDBJ whole genome shotgun (WGS) entry which is preliminary data.</text>
</comment>
<evidence type="ECO:0000256" key="5">
    <source>
        <dbReference type="PROSITE-ProRule" id="PRU00333"/>
    </source>
</evidence>
<dbReference type="GO" id="GO:0046872">
    <property type="term" value="F:metal ion binding"/>
    <property type="evidence" value="ECO:0007669"/>
    <property type="project" value="UniProtKB-KW"/>
</dbReference>
<feature type="non-terminal residue" evidence="7">
    <location>
        <position position="1"/>
    </location>
</feature>
<dbReference type="InterPro" id="IPR036589">
    <property type="entry name" value="HCY_dom_sf"/>
</dbReference>
<keyword evidence="3 5" id="KW-0479">Metal-binding</keyword>
<keyword evidence="2 5" id="KW-0808">Transferase</keyword>
<name>A0A7J7NF76_9MAGN</name>
<dbReference type="InterPro" id="IPR051486">
    <property type="entry name" value="Hcy_S-methyltransferase"/>
</dbReference>
<accession>A0A7J7NF76</accession>
<gene>
    <name evidence="7" type="ORF">GIB67_012620</name>
</gene>
<dbReference type="GO" id="GO:0033528">
    <property type="term" value="P:S-methylmethionine cycle"/>
    <property type="evidence" value="ECO:0007669"/>
    <property type="project" value="TreeGrafter"/>
</dbReference>
<evidence type="ECO:0000256" key="3">
    <source>
        <dbReference type="ARBA" id="ARBA00022723"/>
    </source>
</evidence>
<feature type="binding site" evidence="5">
    <location>
        <position position="124"/>
    </location>
    <ligand>
        <name>Zn(2+)</name>
        <dbReference type="ChEBI" id="CHEBI:29105"/>
    </ligand>
</feature>
<dbReference type="PROSITE" id="PS50970">
    <property type="entry name" value="HCY"/>
    <property type="match status" value="1"/>
</dbReference>
<keyword evidence="8" id="KW-1185">Reference proteome</keyword>
<dbReference type="Proteomes" id="UP000541444">
    <property type="component" value="Unassembled WGS sequence"/>
</dbReference>
<sequence length="142" mass="15657">GLQACVELLDEEDGCIPSWICFSSVDGEHAPSGETFKDCLEIINKSDKVSAVGINCTPPQFIESLISKFKQMTEKAIIVYPNSGEVWDGKAKRWLPSKCFEDDKFETYATRWRDSGAKLIGGCCRTTPSTIQAISKVLKGKS</sequence>
<dbReference type="SUPFAM" id="SSF82282">
    <property type="entry name" value="Homocysteine S-methyltransferase"/>
    <property type="match status" value="1"/>
</dbReference>
<proteinExistence type="predicted"/>
<feature type="binding site" evidence="5">
    <location>
        <position position="56"/>
    </location>
    <ligand>
        <name>Zn(2+)</name>
        <dbReference type="ChEBI" id="CHEBI:29105"/>
    </ligand>
</feature>
<dbReference type="Gene3D" id="3.20.20.330">
    <property type="entry name" value="Homocysteine-binding-like domain"/>
    <property type="match status" value="1"/>
</dbReference>
<dbReference type="GO" id="GO:0032259">
    <property type="term" value="P:methylation"/>
    <property type="evidence" value="ECO:0007669"/>
    <property type="project" value="UniProtKB-KW"/>
</dbReference>
<feature type="domain" description="Hcy-binding" evidence="6">
    <location>
        <begin position="1"/>
        <end position="138"/>
    </location>
</feature>
<feature type="binding site" evidence="5">
    <location>
        <position position="123"/>
    </location>
    <ligand>
        <name>Zn(2+)</name>
        <dbReference type="ChEBI" id="CHEBI:29105"/>
    </ligand>
</feature>
<dbReference type="AlphaFoldDB" id="A0A7J7NF76"/>
<comment type="cofactor">
    <cofactor evidence="5">
        <name>Zn(2+)</name>
        <dbReference type="ChEBI" id="CHEBI:29105"/>
    </cofactor>
</comment>
<evidence type="ECO:0000256" key="1">
    <source>
        <dbReference type="ARBA" id="ARBA00022603"/>
    </source>
</evidence>
<dbReference type="EMBL" id="JACGCM010000816">
    <property type="protein sequence ID" value="KAF6165723.1"/>
    <property type="molecule type" value="Genomic_DNA"/>
</dbReference>
<reference evidence="7 8" key="1">
    <citation type="journal article" date="2020" name="IScience">
        <title>Genome Sequencing of the Endangered Kingdonia uniflora (Circaeasteraceae, Ranunculales) Reveals Potential Mechanisms of Evolutionary Specialization.</title>
        <authorList>
            <person name="Sun Y."/>
            <person name="Deng T."/>
            <person name="Zhang A."/>
            <person name="Moore M.J."/>
            <person name="Landis J.B."/>
            <person name="Lin N."/>
            <person name="Zhang H."/>
            <person name="Zhang X."/>
            <person name="Huang J."/>
            <person name="Zhang X."/>
            <person name="Sun H."/>
            <person name="Wang H."/>
        </authorList>
    </citation>
    <scope>NUCLEOTIDE SEQUENCE [LARGE SCALE GENOMIC DNA]</scope>
    <source>
        <strain evidence="7">TB1705</strain>
        <tissue evidence="7">Leaf</tissue>
    </source>
</reference>
<dbReference type="InterPro" id="IPR003726">
    <property type="entry name" value="HCY_dom"/>
</dbReference>
<dbReference type="PANTHER" id="PTHR46015:SF7">
    <property type="entry name" value="HOMOCYSTEINE S-METHYLTRANSFERASE 1"/>
    <property type="match status" value="1"/>
</dbReference>
<dbReference type="OrthoDB" id="1922999at2759"/>
<keyword evidence="4 5" id="KW-0862">Zinc</keyword>
<dbReference type="Pfam" id="PF02574">
    <property type="entry name" value="S-methyl_trans"/>
    <property type="match status" value="1"/>
</dbReference>
<evidence type="ECO:0000256" key="4">
    <source>
        <dbReference type="ARBA" id="ARBA00022833"/>
    </source>
</evidence>
<evidence type="ECO:0000259" key="6">
    <source>
        <dbReference type="PROSITE" id="PS50970"/>
    </source>
</evidence>
<dbReference type="GO" id="GO:0008898">
    <property type="term" value="F:S-adenosylmethionine-homocysteine S-methyltransferase activity"/>
    <property type="evidence" value="ECO:0007669"/>
    <property type="project" value="TreeGrafter"/>
</dbReference>
<protein>
    <recommendedName>
        <fullName evidence="6">Hcy-binding domain-containing protein</fullName>
    </recommendedName>
</protein>
<keyword evidence="1 5" id="KW-0489">Methyltransferase</keyword>
<evidence type="ECO:0000256" key="2">
    <source>
        <dbReference type="ARBA" id="ARBA00022679"/>
    </source>
</evidence>
<organism evidence="7 8">
    <name type="scientific">Kingdonia uniflora</name>
    <dbReference type="NCBI Taxonomy" id="39325"/>
    <lineage>
        <taxon>Eukaryota</taxon>
        <taxon>Viridiplantae</taxon>
        <taxon>Streptophyta</taxon>
        <taxon>Embryophyta</taxon>
        <taxon>Tracheophyta</taxon>
        <taxon>Spermatophyta</taxon>
        <taxon>Magnoliopsida</taxon>
        <taxon>Ranunculales</taxon>
        <taxon>Circaeasteraceae</taxon>
        <taxon>Kingdonia</taxon>
    </lineage>
</organism>
<dbReference type="GO" id="GO:0009086">
    <property type="term" value="P:methionine biosynthetic process"/>
    <property type="evidence" value="ECO:0007669"/>
    <property type="project" value="TreeGrafter"/>
</dbReference>
<dbReference type="PANTHER" id="PTHR46015">
    <property type="entry name" value="ZGC:172121"/>
    <property type="match status" value="1"/>
</dbReference>